<dbReference type="RefSeq" id="WP_214193778.1">
    <property type="nucleotide sequence ID" value="NZ_CP081925.1"/>
</dbReference>
<dbReference type="EMBL" id="JAOZYT010000050">
    <property type="protein sequence ID" value="MCW0524273.1"/>
    <property type="molecule type" value="Genomic_DNA"/>
</dbReference>
<accession>A0AAP3EZN6</accession>
<organism evidence="1 2">
    <name type="scientific">Riemerella anatipestifer</name>
    <name type="common">Moraxella anatipestifer</name>
    <dbReference type="NCBI Taxonomy" id="34085"/>
    <lineage>
        <taxon>Bacteria</taxon>
        <taxon>Pseudomonadati</taxon>
        <taxon>Bacteroidota</taxon>
        <taxon>Flavobacteriia</taxon>
        <taxon>Flavobacteriales</taxon>
        <taxon>Weeksellaceae</taxon>
        <taxon>Riemerella</taxon>
    </lineage>
</organism>
<reference evidence="1" key="1">
    <citation type="submission" date="2022-10" db="EMBL/GenBank/DDBJ databases">
        <title>Sifting through the core-genome to identify putative cross-protective antigens against Riemerella anatipestifer.</title>
        <authorList>
            <person name="Zheng X."/>
            <person name="Zhang W."/>
        </authorList>
    </citation>
    <scope>NUCLEOTIDE SEQUENCE</scope>
    <source>
        <strain evidence="1">ZWRA178</strain>
    </source>
</reference>
<comment type="caution">
    <text evidence="1">The sequence shown here is derived from an EMBL/GenBank/DDBJ whole genome shotgun (WGS) entry which is preliminary data.</text>
</comment>
<gene>
    <name evidence="1" type="ORF">OKE68_08105</name>
</gene>
<dbReference type="AlphaFoldDB" id="A0AAP3EZN6"/>
<evidence type="ECO:0000313" key="2">
    <source>
        <dbReference type="Proteomes" id="UP001207440"/>
    </source>
</evidence>
<sequence length="263" mass="30427">MAKSKEDDNGYSGRFYRLDIKEKGLFSNVEDKTQWYYPFNDDKDIVKSQMIADCKAIGIEEPTLAEMIKHQRGQVLYLNMTPKYIYALPLIDSVYNDCDTEFRLSLYNNTQTRRGFLGQTVIVRYFDEDNDDDTEFENKIKNSLGAENSSNVLTIDVPLGATDDLNRAFVVKQLEPQFDDKLFSSLEKSIEKRIMKAFNNIPEGLVTSGDGALFGVNAETFNQMKMFYWEQNERERRKLESTFKTLGYEVQFQPFNIDSNGSL</sequence>
<dbReference type="Proteomes" id="UP001207440">
    <property type="component" value="Unassembled WGS sequence"/>
</dbReference>
<name>A0AAP3EZN6_RIEAN</name>
<protein>
    <submittedName>
        <fullName evidence="1">Uncharacterized protein</fullName>
    </submittedName>
</protein>
<proteinExistence type="predicted"/>
<evidence type="ECO:0000313" key="1">
    <source>
        <dbReference type="EMBL" id="MCW0524273.1"/>
    </source>
</evidence>